<dbReference type="PANTHER" id="PTHR36172:SF1">
    <property type="entry name" value="RESOLVASE-RELATED"/>
    <property type="match status" value="1"/>
</dbReference>
<dbReference type="GO" id="GO:0000150">
    <property type="term" value="F:DNA strand exchange activity"/>
    <property type="evidence" value="ECO:0007669"/>
    <property type="project" value="InterPro"/>
</dbReference>
<dbReference type="SUPFAM" id="SSF53041">
    <property type="entry name" value="Resolvase-like"/>
    <property type="match status" value="1"/>
</dbReference>
<dbReference type="GO" id="GO:0003677">
    <property type="term" value="F:DNA binding"/>
    <property type="evidence" value="ECO:0007669"/>
    <property type="project" value="UniProtKB-KW"/>
</dbReference>
<feature type="domain" description="HTH merR-type" evidence="6">
    <location>
        <begin position="1"/>
        <end position="46"/>
    </location>
</feature>
<dbReference type="KEGG" id="kyr:CVV65_04470"/>
<dbReference type="InterPro" id="IPR006119">
    <property type="entry name" value="Resolv_N"/>
</dbReference>
<evidence type="ECO:0000256" key="2">
    <source>
        <dbReference type="ARBA" id="ARBA00023125"/>
    </source>
</evidence>
<reference evidence="9" key="1">
    <citation type="submission" date="2017-11" db="EMBL/GenBank/DDBJ databases">
        <title>Complete Genome Sequence of Kyrpidia sp. Strain EA-1, a thermophilic, hydrogen-oxidizing Bacterium, isolated from the Azores.</title>
        <authorList>
            <person name="Reiner J.E."/>
            <person name="Lapp C.J."/>
            <person name="Bunk B."/>
            <person name="Gescher J."/>
        </authorList>
    </citation>
    <scope>NUCLEOTIDE SEQUENCE [LARGE SCALE GENOMIC DNA]</scope>
    <source>
        <strain evidence="9">EA-1</strain>
    </source>
</reference>
<dbReference type="FunFam" id="3.40.50.1390:FF:000002">
    <property type="entry name" value="ORF1 in transposon ISC1904"/>
    <property type="match status" value="1"/>
</dbReference>
<dbReference type="GO" id="GO:0006355">
    <property type="term" value="P:regulation of DNA-templated transcription"/>
    <property type="evidence" value="ECO:0007669"/>
    <property type="project" value="InterPro"/>
</dbReference>
<dbReference type="InterPro" id="IPR036162">
    <property type="entry name" value="Resolvase-like_N_sf"/>
</dbReference>
<dbReference type="Gene3D" id="3.40.50.1390">
    <property type="entry name" value="Resolvase, N-terminal catalytic domain"/>
    <property type="match status" value="1"/>
</dbReference>
<proteinExistence type="predicted"/>
<gene>
    <name evidence="8" type="ORF">CVV65_04470</name>
</gene>
<dbReference type="InterPro" id="IPR051491">
    <property type="entry name" value="Recombinase/Transposase-rel"/>
</dbReference>
<sequence>MKVSIGRAAKELGVAPETLRRWEAEGKIRVERTPGGHRRYDLASLRGWARKEPEPKERITLAYARVSSHDQKGDLERQVELLETFCAANGWRFEVVRDLGSGLNYNKRGLRELIRRICSGEVGRLVVTHKDRLLRFGSELVFSLCEHFGTEVVIINASEEATFEEELVQDVLEIITVFSARLYGSRSRKNRDILKTLKEAADAICPENAPGSG</sequence>
<dbReference type="InterPro" id="IPR000551">
    <property type="entry name" value="MerR-type_HTH_dom"/>
</dbReference>
<feature type="active site" description="O-(5'-phospho-DNA)-serine intermediate" evidence="4 5">
    <location>
        <position position="67"/>
    </location>
</feature>
<organism evidence="8 9">
    <name type="scientific">Kyrpidia spormannii</name>
    <dbReference type="NCBI Taxonomy" id="2055160"/>
    <lineage>
        <taxon>Bacteria</taxon>
        <taxon>Bacillati</taxon>
        <taxon>Bacillota</taxon>
        <taxon>Bacilli</taxon>
        <taxon>Bacillales</taxon>
        <taxon>Alicyclobacillaceae</taxon>
        <taxon>Kyrpidia</taxon>
    </lineage>
</organism>
<protein>
    <submittedName>
        <fullName evidence="8">IS607 family transposase</fullName>
    </submittedName>
</protein>
<keyword evidence="9" id="KW-1185">Reference proteome</keyword>
<dbReference type="Pfam" id="PF00239">
    <property type="entry name" value="Resolvase"/>
    <property type="match status" value="1"/>
</dbReference>
<dbReference type="PANTHER" id="PTHR36172">
    <property type="match status" value="1"/>
</dbReference>
<dbReference type="Gene3D" id="1.10.287.2170">
    <property type="match status" value="1"/>
</dbReference>
<accession>A0A2K8NAR4</accession>
<dbReference type="CDD" id="cd04762">
    <property type="entry name" value="HTH_MerR-trunc"/>
    <property type="match status" value="1"/>
</dbReference>
<evidence type="ECO:0000259" key="7">
    <source>
        <dbReference type="PROSITE" id="PS51736"/>
    </source>
</evidence>
<keyword evidence="3" id="KW-0233">DNA recombination</keyword>
<dbReference type="PROSITE" id="PS00397">
    <property type="entry name" value="RECOMBINASES_1"/>
    <property type="match status" value="1"/>
</dbReference>
<dbReference type="PROSITE" id="PS51736">
    <property type="entry name" value="RECOMBINASES_3"/>
    <property type="match status" value="1"/>
</dbReference>
<dbReference type="InterPro" id="IPR048046">
    <property type="entry name" value="Transpos_IS607"/>
</dbReference>
<evidence type="ECO:0000259" key="6">
    <source>
        <dbReference type="PROSITE" id="PS50937"/>
    </source>
</evidence>
<dbReference type="SMART" id="SM00857">
    <property type="entry name" value="Resolvase"/>
    <property type="match status" value="1"/>
</dbReference>
<dbReference type="CDD" id="cd03769">
    <property type="entry name" value="SR_IS607_transposase_like"/>
    <property type="match status" value="1"/>
</dbReference>
<name>A0A2K8NAR4_9BACL</name>
<dbReference type="GO" id="GO:0015074">
    <property type="term" value="P:DNA integration"/>
    <property type="evidence" value="ECO:0007669"/>
    <property type="project" value="UniProtKB-KW"/>
</dbReference>
<dbReference type="InterPro" id="IPR009061">
    <property type="entry name" value="DNA-bd_dom_put_sf"/>
</dbReference>
<evidence type="ECO:0000256" key="4">
    <source>
        <dbReference type="PIRSR" id="PIRSR606118-50"/>
    </source>
</evidence>
<evidence type="ECO:0000313" key="8">
    <source>
        <dbReference type="EMBL" id="ATY86428.1"/>
    </source>
</evidence>
<dbReference type="Proteomes" id="UP000231932">
    <property type="component" value="Chromosome"/>
</dbReference>
<dbReference type="Gene3D" id="1.10.1660.10">
    <property type="match status" value="1"/>
</dbReference>
<evidence type="ECO:0000256" key="3">
    <source>
        <dbReference type="ARBA" id="ARBA00023172"/>
    </source>
</evidence>
<keyword evidence="1" id="KW-0229">DNA integration</keyword>
<dbReference type="NCBIfam" id="NF033518">
    <property type="entry name" value="transpos_IS607"/>
    <property type="match status" value="1"/>
</dbReference>
<evidence type="ECO:0000313" key="9">
    <source>
        <dbReference type="Proteomes" id="UP000231932"/>
    </source>
</evidence>
<feature type="domain" description="Resolvase/invertase-type recombinase catalytic" evidence="7">
    <location>
        <begin position="59"/>
        <end position="201"/>
    </location>
</feature>
<evidence type="ECO:0000256" key="1">
    <source>
        <dbReference type="ARBA" id="ARBA00022908"/>
    </source>
</evidence>
<dbReference type="InterPro" id="IPR041718">
    <property type="entry name" value="IS607_transposase-like"/>
</dbReference>
<dbReference type="OrthoDB" id="9814833at2"/>
<dbReference type="AlphaFoldDB" id="A0A2K8NAR4"/>
<dbReference type="RefSeq" id="WP_100669178.1">
    <property type="nucleotide sequence ID" value="NZ_CP024955.1"/>
</dbReference>
<dbReference type="PROSITE" id="PS50937">
    <property type="entry name" value="HTH_MERR_2"/>
    <property type="match status" value="1"/>
</dbReference>
<dbReference type="Pfam" id="PF00376">
    <property type="entry name" value="MerR"/>
    <property type="match status" value="1"/>
</dbReference>
<dbReference type="InterPro" id="IPR006118">
    <property type="entry name" value="Recombinase_CS"/>
</dbReference>
<evidence type="ECO:0000256" key="5">
    <source>
        <dbReference type="PROSITE-ProRule" id="PRU10137"/>
    </source>
</evidence>
<dbReference type="SUPFAM" id="SSF46955">
    <property type="entry name" value="Putative DNA-binding domain"/>
    <property type="match status" value="1"/>
</dbReference>
<keyword evidence="2" id="KW-0238">DNA-binding</keyword>
<dbReference type="EMBL" id="CP024955">
    <property type="protein sequence ID" value="ATY86428.1"/>
    <property type="molecule type" value="Genomic_DNA"/>
</dbReference>